<organism evidence="1 2">
    <name type="scientific">Rotaria magnacalcarata</name>
    <dbReference type="NCBI Taxonomy" id="392030"/>
    <lineage>
        <taxon>Eukaryota</taxon>
        <taxon>Metazoa</taxon>
        <taxon>Spiralia</taxon>
        <taxon>Gnathifera</taxon>
        <taxon>Rotifera</taxon>
        <taxon>Eurotatoria</taxon>
        <taxon>Bdelloidea</taxon>
        <taxon>Philodinida</taxon>
        <taxon>Philodinidae</taxon>
        <taxon>Rotaria</taxon>
    </lineage>
</organism>
<evidence type="ECO:0000313" key="2">
    <source>
        <dbReference type="Proteomes" id="UP000676336"/>
    </source>
</evidence>
<reference evidence="1" key="1">
    <citation type="submission" date="2021-02" db="EMBL/GenBank/DDBJ databases">
        <authorList>
            <person name="Nowell W R."/>
        </authorList>
    </citation>
    <scope>NUCLEOTIDE SEQUENCE</scope>
</reference>
<name>A0A8S2PVQ1_9BILA</name>
<accession>A0A8S2PVQ1</accession>
<protein>
    <submittedName>
        <fullName evidence="1">Uncharacterized protein</fullName>
    </submittedName>
</protein>
<dbReference type="AlphaFoldDB" id="A0A8S2PVQ1"/>
<evidence type="ECO:0000313" key="1">
    <source>
        <dbReference type="EMBL" id="CAF4067796.1"/>
    </source>
</evidence>
<dbReference type="Proteomes" id="UP000676336">
    <property type="component" value="Unassembled WGS sequence"/>
</dbReference>
<sequence length="463" mass="52842">MSYLDFTDDIIAIDQSNGITPTTMQPLATPLSTSAVVQRHHHQQQQQQQQQAKDLSDWRNIQLGASSTLFDPFWLPQTPVTPLSSPWTASNNTLYPSPYNQLSSSSQHLYPSANPNNNNQPWKIPAFPIEKTQAFVNFNHPTLMNNVTDMPTNAIVNPSTPIRNFIPVQPPPYPYPTPPVIPSISKHRPKPSRETELILIPDLDIDEILGEVQSVIPDIDLDAARQTIISMNPIPSTNDIVTHFLDNGYTKRVKKSHSTNSERQSSLKRSISDMIDDIPKFLSSYPDPVNYFFDTKRKQSESYTNHAKAFLIRAFPTTDKTILEQALQEENCHFLPTVRKLETRAGIRTNSFLQRMTIKRSLDMIDLSVDGVGRKPSIAWIIKNNKFAYPIPHIPCEEFYDELRFAKNEVKIRRYLGKVSKEHEKRVKKAKKGNETLECEICCQEDLLIDDMVECTVGHLYCR</sequence>
<proteinExistence type="predicted"/>
<gene>
    <name evidence="1" type="ORF">SMN809_LOCUS15566</name>
</gene>
<dbReference type="EMBL" id="CAJOBI010006730">
    <property type="protein sequence ID" value="CAF4067796.1"/>
    <property type="molecule type" value="Genomic_DNA"/>
</dbReference>
<comment type="caution">
    <text evidence="1">The sequence shown here is derived from an EMBL/GenBank/DDBJ whole genome shotgun (WGS) entry which is preliminary data.</text>
</comment>